<dbReference type="InterPro" id="IPR004951">
    <property type="entry name" value="DUF268_CAE_spp"/>
</dbReference>
<evidence type="ECO:0000313" key="2">
    <source>
        <dbReference type="EMBL" id="EYC06063.1"/>
    </source>
</evidence>
<keyword evidence="1" id="KW-0472">Membrane</keyword>
<feature type="transmembrane region" description="Helical" evidence="1">
    <location>
        <begin position="108"/>
        <end position="128"/>
    </location>
</feature>
<dbReference type="Pfam" id="PF03269">
    <property type="entry name" value="DUF268"/>
    <property type="match status" value="1"/>
</dbReference>
<evidence type="ECO:0000313" key="3">
    <source>
        <dbReference type="Proteomes" id="UP000024635"/>
    </source>
</evidence>
<dbReference type="Proteomes" id="UP000024635">
    <property type="component" value="Unassembled WGS sequence"/>
</dbReference>
<gene>
    <name evidence="2" type="primary">Acey_s0078.g1174</name>
    <name evidence="2" type="ORF">Y032_0078g1174</name>
</gene>
<dbReference type="EMBL" id="JARK01001414">
    <property type="protein sequence ID" value="EYC06063.1"/>
    <property type="molecule type" value="Genomic_DNA"/>
</dbReference>
<dbReference type="AlphaFoldDB" id="A0A016TUM1"/>
<protein>
    <submittedName>
        <fullName evidence="2">Uncharacterized protein</fullName>
    </submittedName>
</protein>
<reference evidence="3" key="1">
    <citation type="journal article" date="2015" name="Nat. Genet.">
        <title>The genome and transcriptome of the zoonotic hookworm Ancylostoma ceylanicum identify infection-specific gene families.</title>
        <authorList>
            <person name="Schwarz E.M."/>
            <person name="Hu Y."/>
            <person name="Antoshechkin I."/>
            <person name="Miller M.M."/>
            <person name="Sternberg P.W."/>
            <person name="Aroian R.V."/>
        </authorList>
    </citation>
    <scope>NUCLEOTIDE SEQUENCE</scope>
    <source>
        <strain evidence="3">HY135</strain>
    </source>
</reference>
<organism evidence="2 3">
    <name type="scientific">Ancylostoma ceylanicum</name>
    <dbReference type="NCBI Taxonomy" id="53326"/>
    <lineage>
        <taxon>Eukaryota</taxon>
        <taxon>Metazoa</taxon>
        <taxon>Ecdysozoa</taxon>
        <taxon>Nematoda</taxon>
        <taxon>Chromadorea</taxon>
        <taxon>Rhabditida</taxon>
        <taxon>Rhabditina</taxon>
        <taxon>Rhabditomorpha</taxon>
        <taxon>Strongyloidea</taxon>
        <taxon>Ancylostomatidae</taxon>
        <taxon>Ancylostomatinae</taxon>
        <taxon>Ancylostoma</taxon>
    </lineage>
</organism>
<accession>A0A016TUM1</accession>
<proteinExistence type="predicted"/>
<comment type="caution">
    <text evidence="2">The sequence shown here is derived from an EMBL/GenBank/DDBJ whole genome shotgun (WGS) entry which is preliminary data.</text>
</comment>
<sequence length="389" mass="45288">MNTTVEGCRPRGRPKTRWLDRIEDDMRLLKLSVDDMFDQTKWRNRTRNADPRPWETGWEEEWKKKKKKKISRDEVGIDAQQVMVGKCRYTSCSSSQWWCWKQIRSSRLISVAILCLWTVVVLTLTWLLSTIVSALDHRKSSGHYPSSADGDNNTLRNTIWTAKGIVTYAEVEKNVFRPNNYKIVEPSFPFPMLDYISKPSCSQIFEEWLSVAKRPAPADPPKEIEHLDKNAFLLNGYSTLYEVYTVEYQDTKIVGTAKIERIHPIDFAEKWKENEEKFDFAITFSSIEHSGLGRYGDPIDPSGDLREVQKVMCLLKKGGLFLVGFPRGADAIKYNLHRIYGRMRLSMIMTGYELLAMYRGDSPYPQCPQRKDYETIDTHQQDLYVLRKP</sequence>
<keyword evidence="1" id="KW-0812">Transmembrane</keyword>
<keyword evidence="1" id="KW-1133">Transmembrane helix</keyword>
<name>A0A016TUM1_9BILA</name>
<keyword evidence="3" id="KW-1185">Reference proteome</keyword>
<dbReference type="OrthoDB" id="428346at2759"/>
<evidence type="ECO:0000256" key="1">
    <source>
        <dbReference type="SAM" id="Phobius"/>
    </source>
</evidence>